<dbReference type="PANTHER" id="PTHR19845:SF0">
    <property type="entry name" value="KATANIN P80 WD40 REPEAT-CONTAINING SUBUNIT B1"/>
    <property type="match status" value="1"/>
</dbReference>
<comment type="subcellular location">
    <subcellularLocation>
        <location evidence="1">Cytoplasm</location>
        <location evidence="1">Cytoskeleton</location>
    </subcellularLocation>
</comment>
<protein>
    <recommendedName>
        <fullName evidence="4">Katanin p80 subunit C-terminal domain-containing protein</fullName>
    </recommendedName>
</protein>
<dbReference type="PANTHER" id="PTHR19845">
    <property type="entry name" value="KATANIN P80 SUBUNIT"/>
    <property type="match status" value="1"/>
</dbReference>
<dbReference type="AlphaFoldDB" id="A0A3L6RNL6"/>
<dbReference type="EMBL" id="PQIB02000007">
    <property type="protein sequence ID" value="RLN06950.1"/>
    <property type="molecule type" value="Genomic_DNA"/>
</dbReference>
<organism evidence="5 6">
    <name type="scientific">Panicum miliaceum</name>
    <name type="common">Proso millet</name>
    <name type="synonym">Broomcorn millet</name>
    <dbReference type="NCBI Taxonomy" id="4540"/>
    <lineage>
        <taxon>Eukaryota</taxon>
        <taxon>Viridiplantae</taxon>
        <taxon>Streptophyta</taxon>
        <taxon>Embryophyta</taxon>
        <taxon>Tracheophyta</taxon>
        <taxon>Spermatophyta</taxon>
        <taxon>Magnoliopsida</taxon>
        <taxon>Liliopsida</taxon>
        <taxon>Poales</taxon>
        <taxon>Poaceae</taxon>
        <taxon>PACMAD clade</taxon>
        <taxon>Panicoideae</taxon>
        <taxon>Panicodae</taxon>
        <taxon>Paniceae</taxon>
        <taxon>Panicinae</taxon>
        <taxon>Panicum</taxon>
        <taxon>Panicum sect. Panicum</taxon>
    </lineage>
</organism>
<gene>
    <name evidence="5" type="ORF">C2845_PM11G24540</name>
</gene>
<evidence type="ECO:0000256" key="2">
    <source>
        <dbReference type="ARBA" id="ARBA00022490"/>
    </source>
</evidence>
<dbReference type="GO" id="GO:0008017">
    <property type="term" value="F:microtubule binding"/>
    <property type="evidence" value="ECO:0007669"/>
    <property type="project" value="InterPro"/>
</dbReference>
<keyword evidence="6" id="KW-1185">Reference proteome</keyword>
<evidence type="ECO:0000256" key="1">
    <source>
        <dbReference type="ARBA" id="ARBA00004245"/>
    </source>
</evidence>
<evidence type="ECO:0000259" key="4">
    <source>
        <dbReference type="Pfam" id="PF13925"/>
    </source>
</evidence>
<dbReference type="Proteomes" id="UP000275267">
    <property type="component" value="Unassembled WGS sequence"/>
</dbReference>
<comment type="caution">
    <text evidence="5">The sequence shown here is derived from an EMBL/GenBank/DDBJ whole genome shotgun (WGS) entry which is preliminary data.</text>
</comment>
<reference evidence="6" key="1">
    <citation type="journal article" date="2019" name="Nat. Commun.">
        <title>The genome of broomcorn millet.</title>
        <authorList>
            <person name="Zou C."/>
            <person name="Miki D."/>
            <person name="Li D."/>
            <person name="Tang Q."/>
            <person name="Xiao L."/>
            <person name="Rajput S."/>
            <person name="Deng P."/>
            <person name="Jia W."/>
            <person name="Huang R."/>
            <person name="Zhang M."/>
            <person name="Sun Y."/>
            <person name="Hu J."/>
            <person name="Fu X."/>
            <person name="Schnable P.S."/>
            <person name="Li F."/>
            <person name="Zhang H."/>
            <person name="Feng B."/>
            <person name="Zhu X."/>
            <person name="Liu R."/>
            <person name="Schnable J.C."/>
            <person name="Zhu J.-K."/>
            <person name="Zhang H."/>
        </authorList>
    </citation>
    <scope>NUCLEOTIDE SEQUENCE [LARGE SCALE GENOMIC DNA]</scope>
</reference>
<dbReference type="GO" id="GO:0007019">
    <property type="term" value="P:microtubule depolymerization"/>
    <property type="evidence" value="ECO:0007669"/>
    <property type="project" value="TreeGrafter"/>
</dbReference>
<keyword evidence="3" id="KW-0206">Cytoskeleton</keyword>
<accession>A0A3L6RNL6</accession>
<name>A0A3L6RNL6_PANMI</name>
<feature type="domain" description="Katanin p80 subunit C-terminal" evidence="4">
    <location>
        <begin position="3"/>
        <end position="69"/>
    </location>
</feature>
<sequence>MASVLMDKSETITLDLCTSILPVVTDLLESKTDRCFIELLVKLVRTFGPMIHSTVSAGPSVGVNLEAEQLFQIASSMKGHY</sequence>
<dbReference type="STRING" id="4540.A0A3L6RNL6"/>
<dbReference type="OrthoDB" id="1745659at2759"/>
<evidence type="ECO:0000256" key="3">
    <source>
        <dbReference type="ARBA" id="ARBA00023212"/>
    </source>
</evidence>
<dbReference type="Pfam" id="PF13925">
    <property type="entry name" value="Katanin_con80"/>
    <property type="match status" value="1"/>
</dbReference>
<evidence type="ECO:0000313" key="5">
    <source>
        <dbReference type="EMBL" id="RLN06950.1"/>
    </source>
</evidence>
<keyword evidence="2" id="KW-0963">Cytoplasm</keyword>
<evidence type="ECO:0000313" key="6">
    <source>
        <dbReference type="Proteomes" id="UP000275267"/>
    </source>
</evidence>
<proteinExistence type="predicted"/>
<dbReference type="InterPro" id="IPR028021">
    <property type="entry name" value="Katanin_C-terminal"/>
</dbReference>
<dbReference type="GO" id="GO:0008352">
    <property type="term" value="C:katanin complex"/>
    <property type="evidence" value="ECO:0007669"/>
    <property type="project" value="TreeGrafter"/>
</dbReference>